<evidence type="ECO:0000313" key="1">
    <source>
        <dbReference type="EMBL" id="CDW45763.1"/>
    </source>
</evidence>
<proteinExistence type="predicted"/>
<name>A0A0K2V5D8_LEPSM</name>
<protein>
    <submittedName>
        <fullName evidence="1">Uncharacterized protein</fullName>
    </submittedName>
</protein>
<organism evidence="1">
    <name type="scientific">Lepeophtheirus salmonis</name>
    <name type="common">Salmon louse</name>
    <name type="synonym">Caligus salmonis</name>
    <dbReference type="NCBI Taxonomy" id="72036"/>
    <lineage>
        <taxon>Eukaryota</taxon>
        <taxon>Metazoa</taxon>
        <taxon>Ecdysozoa</taxon>
        <taxon>Arthropoda</taxon>
        <taxon>Crustacea</taxon>
        <taxon>Multicrustacea</taxon>
        <taxon>Hexanauplia</taxon>
        <taxon>Copepoda</taxon>
        <taxon>Siphonostomatoida</taxon>
        <taxon>Caligidae</taxon>
        <taxon>Lepeophtheirus</taxon>
    </lineage>
</organism>
<dbReference type="AlphaFoldDB" id="A0A0K2V5D8"/>
<accession>A0A0K2V5D8</accession>
<reference evidence="1" key="1">
    <citation type="submission" date="2014-05" db="EMBL/GenBank/DDBJ databases">
        <authorList>
            <person name="Chronopoulou M."/>
        </authorList>
    </citation>
    <scope>NUCLEOTIDE SEQUENCE</scope>
    <source>
        <tissue evidence="1">Whole organism</tissue>
    </source>
</reference>
<feature type="non-terminal residue" evidence="1">
    <location>
        <position position="194"/>
    </location>
</feature>
<dbReference type="EMBL" id="HACA01028402">
    <property type="protein sequence ID" value="CDW45763.1"/>
    <property type="molecule type" value="Transcribed_RNA"/>
</dbReference>
<sequence>MGEKHCYPKMGSSKRSNTLSYYTISSTWFHSVSKKTSELQKIVTLDDWLSIFAHNPNIDIFWFDFKDSESSIIEFIYHLSILLDKYHIDTNKIMFSTSSHSKGLKLQEVLAATGLPSGRVTVDTVSWLPFIPSWVKYNGIITGMKMCGCYGIITGMKMCGCCANLGSPLIAVNSESALKKIAGENVHYRELQYK</sequence>